<sequence>MDWSHYRFVTVWDLAAPPGDVYRLLEQVEQYPRWWPQVREVTPADDTSGTTRIRSLLPYDLVITVHERCRDPHAGVLEVAITGDLEGWARWTVTPHGAGSRATYEQEVEVRKRLLRVLAVPGRPVFRANHALMMRSGRRGFAARLEAV</sequence>
<dbReference type="InterPro" id="IPR023393">
    <property type="entry name" value="START-like_dom_sf"/>
</dbReference>
<dbReference type="CDD" id="cd07824">
    <property type="entry name" value="SRPBCC_6"/>
    <property type="match status" value="1"/>
</dbReference>
<proteinExistence type="predicted"/>
<name>A0AAU2VYZ5_9ACTN</name>
<dbReference type="EMBL" id="CP108313">
    <property type="protein sequence ID" value="WTW72726.1"/>
    <property type="molecule type" value="Genomic_DNA"/>
</dbReference>
<reference evidence="1" key="1">
    <citation type="submission" date="2022-10" db="EMBL/GenBank/DDBJ databases">
        <title>The complete genomes of actinobacterial strains from the NBC collection.</title>
        <authorList>
            <person name="Joergensen T.S."/>
            <person name="Alvarez Arevalo M."/>
            <person name="Sterndorff E.B."/>
            <person name="Faurdal D."/>
            <person name="Vuksanovic O."/>
            <person name="Mourched A.-S."/>
            <person name="Charusanti P."/>
            <person name="Shaw S."/>
            <person name="Blin K."/>
            <person name="Weber T."/>
        </authorList>
    </citation>
    <scope>NUCLEOTIDE SEQUENCE</scope>
    <source>
        <strain evidence="1">NBC_00008</strain>
    </source>
</reference>
<dbReference type="InterPro" id="IPR019587">
    <property type="entry name" value="Polyketide_cyclase/dehydratase"/>
</dbReference>
<evidence type="ECO:0000313" key="1">
    <source>
        <dbReference type="EMBL" id="WTW72726.1"/>
    </source>
</evidence>
<accession>A0AAU2VYZ5</accession>
<dbReference type="SUPFAM" id="SSF55961">
    <property type="entry name" value="Bet v1-like"/>
    <property type="match status" value="1"/>
</dbReference>
<protein>
    <submittedName>
        <fullName evidence="1">SRPBCC family protein</fullName>
    </submittedName>
</protein>
<gene>
    <name evidence="1" type="ORF">OG398_33020</name>
</gene>
<organism evidence="1">
    <name type="scientific">Streptomyces sp. NBC_00008</name>
    <dbReference type="NCBI Taxonomy" id="2903610"/>
    <lineage>
        <taxon>Bacteria</taxon>
        <taxon>Bacillati</taxon>
        <taxon>Actinomycetota</taxon>
        <taxon>Actinomycetes</taxon>
        <taxon>Kitasatosporales</taxon>
        <taxon>Streptomycetaceae</taxon>
        <taxon>Streptomyces</taxon>
    </lineage>
</organism>
<dbReference type="Pfam" id="PF10604">
    <property type="entry name" value="Polyketide_cyc2"/>
    <property type="match status" value="1"/>
</dbReference>
<dbReference type="AlphaFoldDB" id="A0AAU2VYZ5"/>
<dbReference type="Gene3D" id="3.30.530.20">
    <property type="match status" value="1"/>
</dbReference>